<evidence type="ECO:0000256" key="2">
    <source>
        <dbReference type="ARBA" id="ARBA00010875"/>
    </source>
</evidence>
<dbReference type="NCBIfam" id="TIGR00043">
    <property type="entry name" value="rRNA maturation RNase YbeY"/>
    <property type="match status" value="1"/>
</dbReference>
<comment type="caution">
    <text evidence="8">The sequence shown here is derived from an EMBL/GenBank/DDBJ whole genome shotgun (WGS) entry which is preliminary data.</text>
</comment>
<accession>A0ABV2ALF3</accession>
<dbReference type="InterPro" id="IPR002036">
    <property type="entry name" value="YbeY"/>
</dbReference>
<evidence type="ECO:0000313" key="9">
    <source>
        <dbReference type="Proteomes" id="UP001439008"/>
    </source>
</evidence>
<dbReference type="Gene3D" id="3.40.390.30">
    <property type="entry name" value="Metalloproteases ('zincins'), catalytic domain"/>
    <property type="match status" value="1"/>
</dbReference>
<keyword evidence="9" id="KW-1185">Reference proteome</keyword>
<keyword evidence="7" id="KW-0862">Zinc</keyword>
<protein>
    <submittedName>
        <fullName evidence="8">Uncharacterized protein</fullName>
    </submittedName>
</protein>
<evidence type="ECO:0000313" key="8">
    <source>
        <dbReference type="EMBL" id="MES1920228.1"/>
    </source>
</evidence>
<keyword evidence="3" id="KW-0540">Nuclease</keyword>
<dbReference type="InterPro" id="IPR020549">
    <property type="entry name" value="YbeY_CS"/>
</dbReference>
<comment type="similarity">
    <text evidence="2">Belongs to the endoribonuclease YbeY family.</text>
</comment>
<dbReference type="PROSITE" id="PS01306">
    <property type="entry name" value="UPF0054"/>
    <property type="match status" value="1"/>
</dbReference>
<evidence type="ECO:0000256" key="7">
    <source>
        <dbReference type="ARBA" id="ARBA00022833"/>
    </source>
</evidence>
<dbReference type="InterPro" id="IPR023091">
    <property type="entry name" value="MetalPrtase_cat_dom_sf_prd"/>
</dbReference>
<name>A0ABV2ALF3_9EUKA</name>
<dbReference type="HAMAP" id="MF_00009">
    <property type="entry name" value="Endoribonucl_YbeY"/>
    <property type="match status" value="1"/>
</dbReference>
<gene>
    <name evidence="8" type="ORF">MHBO_001919</name>
</gene>
<keyword evidence="6" id="KW-0378">Hydrolase</keyword>
<organism evidence="8 9">
    <name type="scientific">Bonamia ostreae</name>
    <dbReference type="NCBI Taxonomy" id="126728"/>
    <lineage>
        <taxon>Eukaryota</taxon>
        <taxon>Sar</taxon>
        <taxon>Rhizaria</taxon>
        <taxon>Endomyxa</taxon>
        <taxon>Ascetosporea</taxon>
        <taxon>Haplosporida</taxon>
        <taxon>Bonamia</taxon>
    </lineage>
</organism>
<dbReference type="PANTHER" id="PTHR46986:SF1">
    <property type="entry name" value="ENDORIBONUCLEASE YBEY, CHLOROPLASTIC"/>
    <property type="match status" value="1"/>
</dbReference>
<keyword evidence="4" id="KW-0479">Metal-binding</keyword>
<sequence length="166" mass="19678">MSCRLFKHEKFSNMRSSFFRENAKEILFFLNLKKCSFNLSLILNDEMKYLNNLFRQKDKATDILSFRSQFDATESKSPKQFLCQKQLGDIYIAPFYFKQKLGLNPNCNLENCALKVENYMRLLIVHGFLHLVGWDHSDEMETMENIVLERCKIKSPKHRLFGGLLY</sequence>
<dbReference type="Pfam" id="PF02130">
    <property type="entry name" value="YbeY"/>
    <property type="match status" value="1"/>
</dbReference>
<evidence type="ECO:0000256" key="4">
    <source>
        <dbReference type="ARBA" id="ARBA00022723"/>
    </source>
</evidence>
<dbReference type="Proteomes" id="UP001439008">
    <property type="component" value="Unassembled WGS sequence"/>
</dbReference>
<keyword evidence="5" id="KW-0255">Endonuclease</keyword>
<proteinExistence type="inferred from homology"/>
<evidence type="ECO:0000256" key="1">
    <source>
        <dbReference type="ARBA" id="ARBA00001947"/>
    </source>
</evidence>
<evidence type="ECO:0000256" key="5">
    <source>
        <dbReference type="ARBA" id="ARBA00022759"/>
    </source>
</evidence>
<dbReference type="EMBL" id="JBDODL010000560">
    <property type="protein sequence ID" value="MES1920228.1"/>
    <property type="molecule type" value="Genomic_DNA"/>
</dbReference>
<evidence type="ECO:0000256" key="6">
    <source>
        <dbReference type="ARBA" id="ARBA00022801"/>
    </source>
</evidence>
<reference evidence="8 9" key="1">
    <citation type="journal article" date="2024" name="BMC Biol.">
        <title>Comparative genomics of Ascetosporea gives new insight into the evolutionary basis for animal parasitism in Rhizaria.</title>
        <authorList>
            <person name="Hiltunen Thoren M."/>
            <person name="Onut-Brannstrom I."/>
            <person name="Alfjorden A."/>
            <person name="Peckova H."/>
            <person name="Swords F."/>
            <person name="Hooper C."/>
            <person name="Holzer A.S."/>
            <person name="Bass D."/>
            <person name="Burki F."/>
        </authorList>
    </citation>
    <scope>NUCLEOTIDE SEQUENCE [LARGE SCALE GENOMIC DNA]</scope>
    <source>
        <strain evidence="8">20-A016</strain>
    </source>
</reference>
<comment type="cofactor">
    <cofactor evidence="1">
        <name>Zn(2+)</name>
        <dbReference type="ChEBI" id="CHEBI:29105"/>
    </cofactor>
</comment>
<dbReference type="SUPFAM" id="SSF55486">
    <property type="entry name" value="Metalloproteases ('zincins'), catalytic domain"/>
    <property type="match status" value="1"/>
</dbReference>
<dbReference type="PANTHER" id="PTHR46986">
    <property type="entry name" value="ENDORIBONUCLEASE YBEY, CHLOROPLASTIC"/>
    <property type="match status" value="1"/>
</dbReference>
<evidence type="ECO:0000256" key="3">
    <source>
        <dbReference type="ARBA" id="ARBA00022722"/>
    </source>
</evidence>